<reference evidence="10" key="1">
    <citation type="journal article" date="2017" name="Nature">
        <title>The sunflower genome provides insights into oil metabolism, flowering and Asterid evolution.</title>
        <authorList>
            <person name="Badouin H."/>
            <person name="Gouzy J."/>
            <person name="Grassa C.J."/>
            <person name="Murat F."/>
            <person name="Staton S.E."/>
            <person name="Cottret L."/>
            <person name="Lelandais-Briere C."/>
            <person name="Owens G.L."/>
            <person name="Carrere S."/>
            <person name="Mayjonade B."/>
            <person name="Legrand L."/>
            <person name="Gill N."/>
            <person name="Kane N.C."/>
            <person name="Bowers J.E."/>
            <person name="Hubner S."/>
            <person name="Bellec A."/>
            <person name="Berard A."/>
            <person name="Berges H."/>
            <person name="Blanchet N."/>
            <person name="Boniface M.C."/>
            <person name="Brunel D."/>
            <person name="Catrice O."/>
            <person name="Chaidir N."/>
            <person name="Claudel C."/>
            <person name="Donnadieu C."/>
            <person name="Faraut T."/>
            <person name="Fievet G."/>
            <person name="Helmstetter N."/>
            <person name="King M."/>
            <person name="Knapp S.J."/>
            <person name="Lai Z."/>
            <person name="Le Paslier M.C."/>
            <person name="Lippi Y."/>
            <person name="Lorenzon L."/>
            <person name="Mandel J.R."/>
            <person name="Marage G."/>
            <person name="Marchand G."/>
            <person name="Marquand E."/>
            <person name="Bret-Mestries E."/>
            <person name="Morien E."/>
            <person name="Nambeesan S."/>
            <person name="Nguyen T."/>
            <person name="Pegot-Espagnet P."/>
            <person name="Pouilly N."/>
            <person name="Raftis F."/>
            <person name="Sallet E."/>
            <person name="Schiex T."/>
            <person name="Thomas J."/>
            <person name="Vandecasteele C."/>
            <person name="Vares D."/>
            <person name="Vear F."/>
            <person name="Vautrin S."/>
            <person name="Crespi M."/>
            <person name="Mangin B."/>
            <person name="Burke J.M."/>
            <person name="Salse J."/>
            <person name="Munos S."/>
            <person name="Vincourt P."/>
            <person name="Rieseberg L.H."/>
            <person name="Langlade N.B."/>
        </authorList>
    </citation>
    <scope>NUCLEOTIDE SEQUENCE [LARGE SCALE GENOMIC DNA]</scope>
    <source>
        <strain evidence="10">cv. SF193</strain>
    </source>
</reference>
<organism evidence="9 10">
    <name type="scientific">Helianthus annuus</name>
    <name type="common">Common sunflower</name>
    <dbReference type="NCBI Taxonomy" id="4232"/>
    <lineage>
        <taxon>Eukaryota</taxon>
        <taxon>Viridiplantae</taxon>
        <taxon>Streptophyta</taxon>
        <taxon>Embryophyta</taxon>
        <taxon>Tracheophyta</taxon>
        <taxon>Spermatophyta</taxon>
        <taxon>Magnoliopsida</taxon>
        <taxon>eudicotyledons</taxon>
        <taxon>Gunneridae</taxon>
        <taxon>Pentapetalae</taxon>
        <taxon>asterids</taxon>
        <taxon>campanulids</taxon>
        <taxon>Asterales</taxon>
        <taxon>Asteraceae</taxon>
        <taxon>Asteroideae</taxon>
        <taxon>Heliantheae alliance</taxon>
        <taxon>Heliantheae</taxon>
        <taxon>Helianthus</taxon>
    </lineage>
</organism>
<dbReference type="PRINTS" id="PR00111">
    <property type="entry name" value="ABHYDROLASE"/>
</dbReference>
<dbReference type="InterPro" id="IPR029058">
    <property type="entry name" value="AB_hydrolase_fold"/>
</dbReference>
<dbReference type="STRING" id="4232.A0A251UH26"/>
<dbReference type="InterPro" id="IPR000073">
    <property type="entry name" value="AB_hydrolase_1"/>
</dbReference>
<dbReference type="PANTHER" id="PTHR43329">
    <property type="entry name" value="EPOXIDE HYDROLASE"/>
    <property type="match status" value="1"/>
</dbReference>
<dbReference type="SUPFAM" id="SSF53474">
    <property type="entry name" value="alpha/beta-Hydrolases"/>
    <property type="match status" value="2"/>
</dbReference>
<evidence type="ECO:0000256" key="4">
    <source>
        <dbReference type="ARBA" id="ARBA00038334"/>
    </source>
</evidence>
<feature type="domain" description="AB hydrolase-1" evidence="8">
    <location>
        <begin position="325"/>
        <end position="439"/>
    </location>
</feature>
<comment type="catalytic activity">
    <reaction evidence="7">
        <text>(24S)-24,25-epoxycucurbitadienol + H2O = (24R)-24,25-dihydroxycucurbitadienol</text>
        <dbReference type="Rhea" id="RHEA:81855"/>
        <dbReference type="ChEBI" id="CHEBI:15377"/>
        <dbReference type="ChEBI" id="CHEBI:229949"/>
        <dbReference type="ChEBI" id="CHEBI:229950"/>
    </reaction>
    <physiologicalReaction direction="left-to-right" evidence="7">
        <dbReference type="Rhea" id="RHEA:81856"/>
    </physiologicalReaction>
</comment>
<dbReference type="EC" id="3.3.2.10" evidence="2"/>
<evidence type="ECO:0000256" key="7">
    <source>
        <dbReference type="ARBA" id="ARBA00093212"/>
    </source>
</evidence>
<evidence type="ECO:0000256" key="2">
    <source>
        <dbReference type="ARBA" id="ARBA00013006"/>
    </source>
</evidence>
<keyword evidence="3 9" id="KW-0378">Hydrolase</keyword>
<dbReference type="GO" id="GO:0004301">
    <property type="term" value="F:epoxide hydrolase activity"/>
    <property type="evidence" value="ECO:0007669"/>
    <property type="project" value="UniProtKB-EC"/>
</dbReference>
<dbReference type="FunCoup" id="A0A251UH26">
    <property type="interactions" value="710"/>
</dbReference>
<evidence type="ECO:0000256" key="5">
    <source>
        <dbReference type="ARBA" id="ARBA00051067"/>
    </source>
</evidence>
<dbReference type="GO" id="GO:0016787">
    <property type="term" value="F:hydrolase activity"/>
    <property type="evidence" value="ECO:0000318"/>
    <property type="project" value="GO_Central"/>
</dbReference>
<evidence type="ECO:0000256" key="1">
    <source>
        <dbReference type="ARBA" id="ARBA00004721"/>
    </source>
</evidence>
<proteinExistence type="inferred from homology"/>
<sequence length="624" mass="70386">MEGIQHKFINVNGLNMHIAEKGEGPLVLFLHGFPELWYSWRHQIVYLADHGYRAVAPDLRGYGQTTGAPLNDHTKFTIPHVVGDLIGLLDAITNEGEKVFVVGHDWGAIIAWNLCMFRPDRVKALVNLSVAFMPWNPNGNIAEILRRDHGDDHYMTRYQKPGEIEAEFAKIMSLETFMKKILILRDPGPLLIPKGKGFLHSPPGVPVTLPPWLSEEDIEYFASQHEKAGGLTGGINYYRALYLSWELTSAWRGAKVMVPTKYVVGDMDIAYYMLGADNYVTSGEMKKDVPLLEEVVVMEGMEGIQHKFINVNGLNMHIAEKGEGPLVLFLHGFPELWYSWRHQIVYLADHGYRAVAPDLRGYGQTTGAPLDDHTKFTIPHVVGDLIGLLDAITHEGEKVFVVGHDWGAIIAWNLCMFRPDRVKALVNLSVAFMPWNPNGNIAEILRRDHGDDHYMTRYQKPGEIEAEFAKIMSLETFMKKILILRDPGPLLIPKGKGFLHSPPGVPVTLPPWLSEEDIEYFASQHEKAGGLTGGINYYRALYLSWELTSAWRGAKVMVPTKYVVGDMDVAYYMLGADKYVTSGEMKKDVPLLEEVVVMEGVAHFLNQEKPDEINKHIIDFIQKF</sequence>
<comment type="similarity">
    <text evidence="4">Belongs to the AB hydrolase superfamily. Epoxide hydrolase family.</text>
</comment>
<dbReference type="InterPro" id="IPR000639">
    <property type="entry name" value="Epox_hydrolase-like"/>
</dbReference>
<dbReference type="Pfam" id="PF00561">
    <property type="entry name" value="Abhydrolase_1"/>
    <property type="match status" value="2"/>
</dbReference>
<gene>
    <name evidence="9" type="ORF">HannXRQ_Chr06g0173791</name>
</gene>
<evidence type="ECO:0000259" key="8">
    <source>
        <dbReference type="Pfam" id="PF00561"/>
    </source>
</evidence>
<comment type="catalytic activity">
    <reaction evidence="5">
        <text>an epoxide + H2O = an ethanediol</text>
        <dbReference type="Rhea" id="RHEA:19037"/>
        <dbReference type="ChEBI" id="CHEBI:15377"/>
        <dbReference type="ChEBI" id="CHEBI:32955"/>
        <dbReference type="ChEBI" id="CHEBI:140594"/>
        <dbReference type="EC" id="3.3.2.10"/>
    </reaction>
    <physiologicalReaction direction="left-to-right" evidence="5">
        <dbReference type="Rhea" id="RHEA:19038"/>
    </physiologicalReaction>
</comment>
<dbReference type="PRINTS" id="PR00412">
    <property type="entry name" value="EPOXHYDRLASE"/>
</dbReference>
<dbReference type="EMBL" id="CM007895">
    <property type="protein sequence ID" value="OTG22645.1"/>
    <property type="molecule type" value="Genomic_DNA"/>
</dbReference>
<keyword evidence="10" id="KW-1185">Reference proteome</keyword>
<name>A0A251UH26_HELAN</name>
<accession>A0A251UH26</accession>
<evidence type="ECO:0000256" key="6">
    <source>
        <dbReference type="ARBA" id="ARBA00058358"/>
    </source>
</evidence>
<evidence type="ECO:0000256" key="3">
    <source>
        <dbReference type="ARBA" id="ARBA00022801"/>
    </source>
</evidence>
<protein>
    <recommendedName>
        <fullName evidence="2">soluble epoxide hydrolase</fullName>
        <ecNumber evidence="2">3.3.2.10</ecNumber>
    </recommendedName>
</protein>
<dbReference type="InParanoid" id="A0A251UH26"/>
<dbReference type="Proteomes" id="UP000215914">
    <property type="component" value="Chromosome 6"/>
</dbReference>
<dbReference type="OMA" id="MIPKETG"/>
<evidence type="ECO:0000313" key="9">
    <source>
        <dbReference type="EMBL" id="OTG22645.1"/>
    </source>
</evidence>
<feature type="domain" description="AB hydrolase-1" evidence="8">
    <location>
        <begin position="25"/>
        <end position="139"/>
    </location>
</feature>
<comment type="function">
    <text evidence="6">Epoxide hydrolase involved in the biosynthesis of cucurbitacin and mogroside tetracyclic triterpene natural products (e.g. siamenoside I and mogrosides IV, V and VI). Cucurbitacins have cytotoxic properties and exhibit deterrent taste as a defense barrier against herbivores. Mogrosides are nonsugar highly oxygenated compounds used as high-intensity zero-calorie sweeteners; they also possess pharmacological properties such as regulating immunity, lowering blood sugar and lipid levels, protecting the liver, and acting as antioxidants and antitumor agents. Catalyzes the hydrolysis of aromatic epoxide-containing substrates, such as the conversion of 24,25-epoxycucurbitadienol to 24,25-dihydroxycucurbitadienol.</text>
</comment>
<evidence type="ECO:0000313" key="10">
    <source>
        <dbReference type="Proteomes" id="UP000215914"/>
    </source>
</evidence>
<comment type="pathway">
    <text evidence="1">Secondary metabolite biosynthesis; terpenoid biosynthesis.</text>
</comment>
<dbReference type="Gene3D" id="3.40.50.1820">
    <property type="entry name" value="alpha/beta hydrolase"/>
    <property type="match status" value="2"/>
</dbReference>
<dbReference type="FunFam" id="3.40.50.1820:FF:000161">
    <property type="entry name" value="Epoxide hydrolase"/>
    <property type="match status" value="2"/>
</dbReference>
<dbReference type="AlphaFoldDB" id="A0A251UH26"/>